<name>A0A1J5RGA5_9ZZZZ</name>
<sequence>MAKYPQINDKLLLFGKFGANHVASINWGPGINNTERHHFLILGYQKALEILLDKSLNITNGNYFEMDLLVSPIIFSLRHFIELSLKDTIRNFNIALKINSPDEIGFKQTHDLNELFNDLKKILSTYKSRFSMDMSEEELMQNLLATENILKELNNYDQYSFSFRYPFKRESKSSGKIQESLPPMNIDLKNLKEVSTRLIAILDYLSTEADKFETKVWLKEQGVE</sequence>
<comment type="caution">
    <text evidence="1">The sequence shown here is derived from an EMBL/GenBank/DDBJ whole genome shotgun (WGS) entry which is preliminary data.</text>
</comment>
<dbReference type="EMBL" id="MLJW01000172">
    <property type="protein sequence ID" value="OIQ95134.1"/>
    <property type="molecule type" value="Genomic_DNA"/>
</dbReference>
<accession>A0A1J5RGA5</accession>
<evidence type="ECO:0008006" key="2">
    <source>
        <dbReference type="Google" id="ProtNLM"/>
    </source>
</evidence>
<organism evidence="1">
    <name type="scientific">mine drainage metagenome</name>
    <dbReference type="NCBI Taxonomy" id="410659"/>
    <lineage>
        <taxon>unclassified sequences</taxon>
        <taxon>metagenomes</taxon>
        <taxon>ecological metagenomes</taxon>
    </lineage>
</organism>
<evidence type="ECO:0000313" key="1">
    <source>
        <dbReference type="EMBL" id="OIQ95134.1"/>
    </source>
</evidence>
<protein>
    <recommendedName>
        <fullName evidence="2">HEPN domain-containing protein</fullName>
    </recommendedName>
</protein>
<dbReference type="AlphaFoldDB" id="A0A1J5RGA5"/>
<gene>
    <name evidence="1" type="ORF">GALL_228310</name>
</gene>
<proteinExistence type="predicted"/>
<reference evidence="1" key="1">
    <citation type="submission" date="2016-10" db="EMBL/GenBank/DDBJ databases">
        <title>Sequence of Gallionella enrichment culture.</title>
        <authorList>
            <person name="Poehlein A."/>
            <person name="Muehling M."/>
            <person name="Daniel R."/>
        </authorList>
    </citation>
    <scope>NUCLEOTIDE SEQUENCE</scope>
</reference>